<sequence>MELICLECDGVGWLPTPGQDLVQQLGWMLTRTNQRLRLYAARESTFGPEEDYRDKDRNGHRGNWTGD</sequence>
<accession>A0A1H1QQ62</accession>
<reference evidence="3" key="1">
    <citation type="submission" date="2016-10" db="EMBL/GenBank/DDBJ databases">
        <authorList>
            <person name="Varghese N."/>
            <person name="Submissions S."/>
        </authorList>
    </citation>
    <scope>NUCLEOTIDE SEQUENCE [LARGE SCALE GENOMIC DNA]</scope>
    <source>
        <strain evidence="3">2SM5</strain>
    </source>
</reference>
<dbReference type="EMBL" id="LT629748">
    <property type="protein sequence ID" value="SDS25622.1"/>
    <property type="molecule type" value="Genomic_DNA"/>
</dbReference>
<dbReference type="STRING" id="797277.SAMN05216198_1552"/>
<feature type="region of interest" description="Disordered" evidence="1">
    <location>
        <begin position="47"/>
        <end position="67"/>
    </location>
</feature>
<organism evidence="2 3">
    <name type="scientific">Halopseudomonas litoralis</name>
    <dbReference type="NCBI Taxonomy" id="797277"/>
    <lineage>
        <taxon>Bacteria</taxon>
        <taxon>Pseudomonadati</taxon>
        <taxon>Pseudomonadota</taxon>
        <taxon>Gammaproteobacteria</taxon>
        <taxon>Pseudomonadales</taxon>
        <taxon>Pseudomonadaceae</taxon>
        <taxon>Halopseudomonas</taxon>
    </lineage>
</organism>
<evidence type="ECO:0000313" key="3">
    <source>
        <dbReference type="Proteomes" id="UP000243426"/>
    </source>
</evidence>
<proteinExistence type="predicted"/>
<evidence type="ECO:0000313" key="2">
    <source>
        <dbReference type="EMBL" id="SDS25622.1"/>
    </source>
</evidence>
<feature type="compositionally biased region" description="Basic and acidic residues" evidence="1">
    <location>
        <begin position="50"/>
        <end position="59"/>
    </location>
</feature>
<dbReference type="AlphaFoldDB" id="A0A1H1QQ62"/>
<dbReference type="RefSeq" id="WP_090272778.1">
    <property type="nucleotide sequence ID" value="NZ_LT629748.1"/>
</dbReference>
<dbReference type="Proteomes" id="UP000243426">
    <property type="component" value="Chromosome I"/>
</dbReference>
<dbReference type="OrthoDB" id="7031870at2"/>
<name>A0A1H1QQ62_9GAMM</name>
<gene>
    <name evidence="2" type="ORF">SAMN05216198_1552</name>
</gene>
<keyword evidence="3" id="KW-1185">Reference proteome</keyword>
<evidence type="ECO:0000256" key="1">
    <source>
        <dbReference type="SAM" id="MobiDB-lite"/>
    </source>
</evidence>
<protein>
    <submittedName>
        <fullName evidence="2">Uncharacterized protein</fullName>
    </submittedName>
</protein>